<proteinExistence type="predicted"/>
<accession>A0ABU0DMH6</accession>
<protein>
    <submittedName>
        <fullName evidence="2">Uncharacterized protein</fullName>
    </submittedName>
</protein>
<reference evidence="2 3" key="1">
    <citation type="submission" date="2023-07" db="EMBL/GenBank/DDBJ databases">
        <title>Genomic Encyclopedia of Type Strains, Phase IV (KMG-IV): sequencing the most valuable type-strain genomes for metagenomic binning, comparative biology and taxonomic classification.</title>
        <authorList>
            <person name="Goeker M."/>
        </authorList>
    </citation>
    <scope>NUCLEOTIDE SEQUENCE [LARGE SCALE GENOMIC DNA]</scope>
    <source>
        <strain evidence="2 3">DSM 1277</strain>
    </source>
</reference>
<keyword evidence="1" id="KW-0732">Signal</keyword>
<dbReference type="EMBL" id="JAUSUH010000012">
    <property type="protein sequence ID" value="MDQ0349619.1"/>
    <property type="molecule type" value="Genomic_DNA"/>
</dbReference>
<evidence type="ECO:0000256" key="1">
    <source>
        <dbReference type="SAM" id="SignalP"/>
    </source>
</evidence>
<comment type="caution">
    <text evidence="2">The sequence shown here is derived from an EMBL/GenBank/DDBJ whole genome shotgun (WGS) entry which is preliminary data.</text>
</comment>
<dbReference type="Proteomes" id="UP001238467">
    <property type="component" value="Unassembled WGS sequence"/>
</dbReference>
<feature type="chain" id="PRO_5046942820" evidence="1">
    <location>
        <begin position="24"/>
        <end position="243"/>
    </location>
</feature>
<evidence type="ECO:0000313" key="2">
    <source>
        <dbReference type="EMBL" id="MDQ0349619.1"/>
    </source>
</evidence>
<organism evidence="2 3">
    <name type="scientific">Ancylobacter vacuolatus</name>
    <dbReference type="NCBI Taxonomy" id="223389"/>
    <lineage>
        <taxon>Bacteria</taxon>
        <taxon>Pseudomonadati</taxon>
        <taxon>Pseudomonadota</taxon>
        <taxon>Alphaproteobacteria</taxon>
        <taxon>Hyphomicrobiales</taxon>
        <taxon>Xanthobacteraceae</taxon>
        <taxon>Ancylobacter</taxon>
    </lineage>
</organism>
<name>A0ABU0DMH6_9HYPH</name>
<evidence type="ECO:0000313" key="3">
    <source>
        <dbReference type="Proteomes" id="UP001238467"/>
    </source>
</evidence>
<keyword evidence="3" id="KW-1185">Reference proteome</keyword>
<dbReference type="RefSeq" id="WP_307063478.1">
    <property type="nucleotide sequence ID" value="NZ_JAUSUH010000012.1"/>
</dbReference>
<feature type="signal peptide" evidence="1">
    <location>
        <begin position="1"/>
        <end position="23"/>
    </location>
</feature>
<gene>
    <name evidence="2" type="ORF">J2S76_004070</name>
</gene>
<sequence>MTRVIRHLLLAAVTALTPVAAQAQQNGGEELMVARCAAGGCRCALVDTSQEDLAFLLGPNIPAKATRMTLVSVGGKTYLSPRSADEVHRAAGGTGRCEVRLFEPMLPLDGMWRSSVRVHSMSGCLPQVAERVPPIVANMGASVPVRWNGRFDPAKLDGGGVTRVVEWTETAPGRFKGLISIPNNGMLKVAISLTATLLTPERATATMHLRIGAGEGANAAALGSLGMANCRTTAVYDFTRVGK</sequence>